<dbReference type="PANTHER" id="PTHR22617">
    <property type="entry name" value="CHEMOTAXIS SENSOR HISTIDINE KINASE-RELATED"/>
    <property type="match status" value="1"/>
</dbReference>
<feature type="domain" description="CheW-like" evidence="1">
    <location>
        <begin position="6"/>
        <end position="150"/>
    </location>
</feature>
<dbReference type="InterPro" id="IPR002545">
    <property type="entry name" value="CheW-lke_dom"/>
</dbReference>
<comment type="caution">
    <text evidence="2">The sequence shown here is derived from an EMBL/GenBank/DDBJ whole genome shotgun (WGS) entry which is preliminary data.</text>
</comment>
<dbReference type="Pfam" id="PF01584">
    <property type="entry name" value="CheW"/>
    <property type="match status" value="1"/>
</dbReference>
<dbReference type="RefSeq" id="WP_188483212.1">
    <property type="nucleotide sequence ID" value="NZ_BMFC01000010.1"/>
</dbReference>
<proteinExistence type="predicted"/>
<dbReference type="SMART" id="SM00260">
    <property type="entry name" value="CheW"/>
    <property type="match status" value="1"/>
</dbReference>
<dbReference type="InterPro" id="IPR039315">
    <property type="entry name" value="CheW"/>
</dbReference>
<organism evidence="2 3">
    <name type="scientific">Marivita lacus</name>
    <dbReference type="NCBI Taxonomy" id="1323742"/>
    <lineage>
        <taxon>Bacteria</taxon>
        <taxon>Pseudomonadati</taxon>
        <taxon>Pseudomonadota</taxon>
        <taxon>Alphaproteobacteria</taxon>
        <taxon>Rhodobacterales</taxon>
        <taxon>Roseobacteraceae</taxon>
        <taxon>Marivita</taxon>
    </lineage>
</organism>
<dbReference type="Gene3D" id="2.40.50.180">
    <property type="entry name" value="CheA-289, Domain 4"/>
    <property type="match status" value="1"/>
</dbReference>
<gene>
    <name evidence="2" type="primary">cheW2</name>
    <name evidence="2" type="ORF">GCM10011363_33710</name>
</gene>
<dbReference type="PANTHER" id="PTHR22617:SF23">
    <property type="entry name" value="CHEMOTAXIS PROTEIN CHEW"/>
    <property type="match status" value="1"/>
</dbReference>
<evidence type="ECO:0000313" key="2">
    <source>
        <dbReference type="EMBL" id="GGC14436.1"/>
    </source>
</evidence>
<sequence>MKRDCQIDILTFRLGSEKLAIPAEYLREILEMVPITRVPQSGSFATALINVRGVVVPLTDLRVALRIPHSAATEDTRVLVLDLRNGDEKTTVAVLADQVEEVTIMNTADIGDVPPVGSPWPPEFVLGIGRHRGAFVMFPDLDMIFKTYSAADAVNEKVSA</sequence>
<dbReference type="SUPFAM" id="SSF50341">
    <property type="entry name" value="CheW-like"/>
    <property type="match status" value="1"/>
</dbReference>
<protein>
    <submittedName>
        <fullName evidence="2">Chemotaxis protein CheW</fullName>
    </submittedName>
</protein>
<dbReference type="Gene3D" id="2.30.30.40">
    <property type="entry name" value="SH3 Domains"/>
    <property type="match status" value="1"/>
</dbReference>
<dbReference type="EMBL" id="BMFC01000010">
    <property type="protein sequence ID" value="GGC14436.1"/>
    <property type="molecule type" value="Genomic_DNA"/>
</dbReference>
<reference evidence="3" key="1">
    <citation type="journal article" date="2019" name="Int. J. Syst. Evol. Microbiol.">
        <title>The Global Catalogue of Microorganisms (GCM) 10K type strain sequencing project: providing services to taxonomists for standard genome sequencing and annotation.</title>
        <authorList>
            <consortium name="The Broad Institute Genomics Platform"/>
            <consortium name="The Broad Institute Genome Sequencing Center for Infectious Disease"/>
            <person name="Wu L."/>
            <person name="Ma J."/>
        </authorList>
    </citation>
    <scope>NUCLEOTIDE SEQUENCE [LARGE SCALE GENOMIC DNA]</scope>
    <source>
        <strain evidence="3">CGMCC 1.12478</strain>
    </source>
</reference>
<accession>A0ABQ1L0C7</accession>
<dbReference type="PROSITE" id="PS50851">
    <property type="entry name" value="CHEW"/>
    <property type="match status" value="1"/>
</dbReference>
<evidence type="ECO:0000313" key="3">
    <source>
        <dbReference type="Proteomes" id="UP000645462"/>
    </source>
</evidence>
<name>A0ABQ1L0C7_9RHOB</name>
<evidence type="ECO:0000259" key="1">
    <source>
        <dbReference type="PROSITE" id="PS50851"/>
    </source>
</evidence>
<dbReference type="InterPro" id="IPR036061">
    <property type="entry name" value="CheW-like_dom_sf"/>
</dbReference>
<dbReference type="Proteomes" id="UP000645462">
    <property type="component" value="Unassembled WGS sequence"/>
</dbReference>
<keyword evidence="3" id="KW-1185">Reference proteome</keyword>